<keyword evidence="1" id="KW-0812">Transmembrane</keyword>
<dbReference type="Proteomes" id="UP000238375">
    <property type="component" value="Unassembled WGS sequence"/>
</dbReference>
<keyword evidence="3" id="KW-1185">Reference proteome</keyword>
<evidence type="ECO:0000313" key="3">
    <source>
        <dbReference type="Proteomes" id="UP000238375"/>
    </source>
</evidence>
<dbReference type="OrthoDB" id="980086at2"/>
<name>A0A2T0TMK4_9BACT</name>
<feature type="transmembrane region" description="Helical" evidence="1">
    <location>
        <begin position="42"/>
        <end position="60"/>
    </location>
</feature>
<feature type="transmembrane region" description="Helical" evidence="1">
    <location>
        <begin position="12"/>
        <end position="30"/>
    </location>
</feature>
<accession>A0A2T0TMK4</accession>
<keyword evidence="1" id="KW-1133">Transmembrane helix</keyword>
<proteinExistence type="predicted"/>
<dbReference type="RefSeq" id="WP_106135719.1">
    <property type="nucleotide sequence ID" value="NZ_PVTE01000001.1"/>
</dbReference>
<evidence type="ECO:0000256" key="1">
    <source>
        <dbReference type="SAM" id="Phobius"/>
    </source>
</evidence>
<reference evidence="2 3" key="1">
    <citation type="submission" date="2018-03" db="EMBL/GenBank/DDBJ databases">
        <title>Genomic Encyclopedia of Archaeal and Bacterial Type Strains, Phase II (KMG-II): from individual species to whole genera.</title>
        <authorList>
            <person name="Goeker M."/>
        </authorList>
    </citation>
    <scope>NUCLEOTIDE SEQUENCE [LARGE SCALE GENOMIC DNA]</scope>
    <source>
        <strain evidence="2 3">DSM 28354</strain>
    </source>
</reference>
<evidence type="ECO:0000313" key="2">
    <source>
        <dbReference type="EMBL" id="PRY46942.1"/>
    </source>
</evidence>
<protein>
    <submittedName>
        <fullName evidence="2">Uncharacterized protein</fullName>
    </submittedName>
</protein>
<dbReference type="AlphaFoldDB" id="A0A2T0TMK4"/>
<comment type="caution">
    <text evidence="2">The sequence shown here is derived from an EMBL/GenBank/DDBJ whole genome shotgun (WGS) entry which is preliminary data.</text>
</comment>
<keyword evidence="1" id="KW-0472">Membrane</keyword>
<gene>
    <name evidence="2" type="ORF">CLV58_1016</name>
</gene>
<organism evidence="2 3">
    <name type="scientific">Spirosoma oryzae</name>
    <dbReference type="NCBI Taxonomy" id="1469603"/>
    <lineage>
        <taxon>Bacteria</taxon>
        <taxon>Pseudomonadati</taxon>
        <taxon>Bacteroidota</taxon>
        <taxon>Cytophagia</taxon>
        <taxon>Cytophagales</taxon>
        <taxon>Cytophagaceae</taxon>
        <taxon>Spirosoma</taxon>
    </lineage>
</organism>
<dbReference type="EMBL" id="PVTE01000001">
    <property type="protein sequence ID" value="PRY46942.1"/>
    <property type="molecule type" value="Genomic_DNA"/>
</dbReference>
<sequence>MQLTLNWDTPLTWFCLLALVVLLAVQGWLIGRNTSLPRMRKGVRFGLNLLLWLVLLGYILQPRWPIAKPATQVLLVGDDVPTSFARRLQDSLGIPERLTSRTLSGTYDSVTIVGNQFPSTVLARLSSSALRHIPYPTPDELIRLHWNGVLRQGELQRVTGLVNVSTPQRLRLRYGNLTLDSLNLTAGTHSFALQFPAFLRGKNQVELMLGNKTLDTLRFFSRPIAPLTIHFLLSSPDIESKTLANWLGRQGHRVTVAATLSKDLSSSVSINQATTARAQTPDLLITEPANAGNAQIRKAVADGRAVLFINLTSPDIDSRTINQAVGSRWQARRVTNAPLVPVSNGLTALPYRFTDNLNQFSVTGFPVFVQQTAGRVQPGRVGISLLSETFPLALSGDSTTYARLWTAVLARLSRTETNEIQVDAPLIQGLDQLITINNPTRKATTLRVGTDTLRLTVSPLNQLSAAGRGLFPAAGWQPVQDTLALYVEANQPARPLISRALLDRFLLAHQQFSPAATASIPGPAAQLPDWAWFALILLCFTALWLEPKLG</sequence>